<feature type="modified residue" description="N6-(pyridoxal phosphate)lysine" evidence="2">
    <location>
        <position position="32"/>
    </location>
</feature>
<dbReference type="PANTHER" id="PTHR10146:SF14">
    <property type="entry name" value="PYRIDOXAL PHOSPHATE HOMEOSTASIS PROTEIN"/>
    <property type="match status" value="1"/>
</dbReference>
<organism evidence="5 6">
    <name type="scientific">Clydaea vesicula</name>
    <dbReference type="NCBI Taxonomy" id="447962"/>
    <lineage>
        <taxon>Eukaryota</taxon>
        <taxon>Fungi</taxon>
        <taxon>Fungi incertae sedis</taxon>
        <taxon>Chytridiomycota</taxon>
        <taxon>Chytridiomycota incertae sedis</taxon>
        <taxon>Chytridiomycetes</taxon>
        <taxon>Lobulomycetales</taxon>
        <taxon>Lobulomycetaceae</taxon>
        <taxon>Clydaea</taxon>
    </lineage>
</organism>
<protein>
    <recommendedName>
        <fullName evidence="4">Alanine racemase N-terminal domain-containing protein</fullName>
    </recommendedName>
</protein>
<reference evidence="5" key="1">
    <citation type="submission" date="2020-05" db="EMBL/GenBank/DDBJ databases">
        <title>Phylogenomic resolution of chytrid fungi.</title>
        <authorList>
            <person name="Stajich J.E."/>
            <person name="Amses K."/>
            <person name="Simmons R."/>
            <person name="Seto K."/>
            <person name="Myers J."/>
            <person name="Bonds A."/>
            <person name="Quandt C.A."/>
            <person name="Barry K."/>
            <person name="Liu P."/>
            <person name="Grigoriev I."/>
            <person name="Longcore J.E."/>
            <person name="James T.Y."/>
        </authorList>
    </citation>
    <scope>NUCLEOTIDE SEQUENCE</scope>
    <source>
        <strain evidence="5">JEL0476</strain>
    </source>
</reference>
<keyword evidence="6" id="KW-1185">Reference proteome</keyword>
<dbReference type="PROSITE" id="PS01211">
    <property type="entry name" value="UPF0001"/>
    <property type="match status" value="1"/>
</dbReference>
<dbReference type="InterPro" id="IPR001608">
    <property type="entry name" value="Ala_racemase_N"/>
</dbReference>
<dbReference type="PIRSF" id="PIRSF004848">
    <property type="entry name" value="YBL036c_PLPDEIII"/>
    <property type="match status" value="1"/>
</dbReference>
<evidence type="ECO:0000256" key="2">
    <source>
        <dbReference type="PIRSR" id="PIRSR004848-1"/>
    </source>
</evidence>
<dbReference type="PANTHER" id="PTHR10146">
    <property type="entry name" value="PROLINE SYNTHETASE CO-TRANSCRIBED BACTERIAL HOMOLOG PROTEIN"/>
    <property type="match status" value="1"/>
</dbReference>
<comment type="cofactor">
    <cofactor evidence="2">
        <name>pyridoxal 5'-phosphate</name>
        <dbReference type="ChEBI" id="CHEBI:597326"/>
    </cofactor>
</comment>
<evidence type="ECO:0000313" key="5">
    <source>
        <dbReference type="EMBL" id="KAJ3226349.1"/>
    </source>
</evidence>
<proteinExistence type="inferred from homology"/>
<keyword evidence="1 2" id="KW-0663">Pyridoxal phosphate</keyword>
<dbReference type="AlphaFoldDB" id="A0AAD5U7Y1"/>
<comment type="similarity">
    <text evidence="3">Belongs to the pyridoxal phosphate-binding protein YggS/PROSC family.</text>
</comment>
<evidence type="ECO:0000313" key="6">
    <source>
        <dbReference type="Proteomes" id="UP001211065"/>
    </source>
</evidence>
<name>A0AAD5U7Y1_9FUNG</name>
<dbReference type="Pfam" id="PF01168">
    <property type="entry name" value="Ala_racemase_N"/>
    <property type="match status" value="1"/>
</dbReference>
<sequence length="198" mass="22084">MTTMLRSEELKINLEEIKKKIPNNVRLVAVSKTKPIEDILSIYNCGQRHFGENVQELVEKAEVLPKDINWHFIGTLQSNKAKALAAVPNLFLVETLGFLLIFSVVDISFTGSVKAANSLNKACEIRKEKLKVYIQVNTSGEESKSGINPNDAVQFAKHVITECHFLDLAGLMTIGFANPDLPNMKNPDFEVFFSFGTI</sequence>
<dbReference type="EMBL" id="JADGJW010000038">
    <property type="protein sequence ID" value="KAJ3226349.1"/>
    <property type="molecule type" value="Genomic_DNA"/>
</dbReference>
<dbReference type="Proteomes" id="UP001211065">
    <property type="component" value="Unassembled WGS sequence"/>
</dbReference>
<dbReference type="InterPro" id="IPR029066">
    <property type="entry name" value="PLP-binding_barrel"/>
</dbReference>
<gene>
    <name evidence="5" type="ORF">HK099_005057</name>
</gene>
<dbReference type="NCBIfam" id="TIGR00044">
    <property type="entry name" value="YggS family pyridoxal phosphate-dependent enzyme"/>
    <property type="match status" value="1"/>
</dbReference>
<dbReference type="InterPro" id="IPR011078">
    <property type="entry name" value="PyrdxlP_homeostasis"/>
</dbReference>
<accession>A0AAD5U7Y1</accession>
<evidence type="ECO:0000256" key="3">
    <source>
        <dbReference type="RuleBase" id="RU004514"/>
    </source>
</evidence>
<dbReference type="GO" id="GO:0030170">
    <property type="term" value="F:pyridoxal phosphate binding"/>
    <property type="evidence" value="ECO:0007669"/>
    <property type="project" value="InterPro"/>
</dbReference>
<comment type="caution">
    <text evidence="5">The sequence shown here is derived from an EMBL/GenBank/DDBJ whole genome shotgun (WGS) entry which is preliminary data.</text>
</comment>
<dbReference type="SUPFAM" id="SSF51419">
    <property type="entry name" value="PLP-binding barrel"/>
    <property type="match status" value="1"/>
</dbReference>
<evidence type="ECO:0000259" key="4">
    <source>
        <dbReference type="Pfam" id="PF01168"/>
    </source>
</evidence>
<dbReference type="Gene3D" id="3.20.20.10">
    <property type="entry name" value="Alanine racemase"/>
    <property type="match status" value="1"/>
</dbReference>
<feature type="domain" description="Alanine racemase N-terminal" evidence="4">
    <location>
        <begin position="8"/>
        <end position="178"/>
    </location>
</feature>
<evidence type="ECO:0000256" key="1">
    <source>
        <dbReference type="ARBA" id="ARBA00022898"/>
    </source>
</evidence>